<dbReference type="AlphaFoldDB" id="A0A1G7WAS9"/>
<feature type="binding site" evidence="11">
    <location>
        <position position="79"/>
    </location>
    <ligand>
        <name>Na(+)</name>
        <dbReference type="ChEBI" id="CHEBI:29101"/>
        <note>structural</note>
    </ligand>
</feature>
<evidence type="ECO:0000313" key="13">
    <source>
        <dbReference type="Proteomes" id="UP000199296"/>
    </source>
</evidence>
<evidence type="ECO:0000256" key="11">
    <source>
        <dbReference type="HAMAP-Rule" id="MF_00454"/>
    </source>
</evidence>
<dbReference type="STRING" id="470826.SAMN04488027_105106"/>
<evidence type="ECO:0000256" key="5">
    <source>
        <dbReference type="ARBA" id="ARBA00022989"/>
    </source>
</evidence>
<keyword evidence="4 11" id="KW-0812">Transmembrane</keyword>
<dbReference type="GO" id="GO:0005886">
    <property type="term" value="C:plasma membrane"/>
    <property type="evidence" value="ECO:0007669"/>
    <property type="project" value="UniProtKB-SubCell"/>
</dbReference>
<keyword evidence="8 11" id="KW-0407">Ion channel</keyword>
<feature type="binding site" evidence="11">
    <location>
        <position position="76"/>
    </location>
    <ligand>
        <name>Na(+)</name>
        <dbReference type="ChEBI" id="CHEBI:29101"/>
        <note>structural</note>
    </ligand>
</feature>
<keyword evidence="11" id="KW-0479">Metal-binding</keyword>
<dbReference type="Pfam" id="PF02537">
    <property type="entry name" value="CRCB"/>
    <property type="match status" value="1"/>
</dbReference>
<comment type="similarity">
    <text evidence="9 11">Belongs to the fluoride channel Fluc/FEX (TC 1.A.43) family.</text>
</comment>
<dbReference type="InterPro" id="IPR003691">
    <property type="entry name" value="FluC"/>
</dbReference>
<comment type="catalytic activity">
    <reaction evidence="10">
        <text>fluoride(in) = fluoride(out)</text>
        <dbReference type="Rhea" id="RHEA:76159"/>
        <dbReference type="ChEBI" id="CHEBI:17051"/>
    </reaction>
    <physiologicalReaction direction="left-to-right" evidence="10">
        <dbReference type="Rhea" id="RHEA:76160"/>
    </physiologicalReaction>
</comment>
<keyword evidence="3" id="KW-0997">Cell inner membrane</keyword>
<feature type="transmembrane region" description="Helical" evidence="11">
    <location>
        <begin position="66"/>
        <end position="85"/>
    </location>
</feature>
<dbReference type="OrthoDB" id="9815830at2"/>
<evidence type="ECO:0000256" key="6">
    <source>
        <dbReference type="ARBA" id="ARBA00023065"/>
    </source>
</evidence>
<keyword evidence="7 11" id="KW-0472">Membrane</keyword>
<dbReference type="EMBL" id="FNCW01000005">
    <property type="protein sequence ID" value="SDG69106.1"/>
    <property type="molecule type" value="Genomic_DNA"/>
</dbReference>
<accession>A0A1G7WAS9</accession>
<dbReference type="GO" id="GO:0046872">
    <property type="term" value="F:metal ion binding"/>
    <property type="evidence" value="ECO:0007669"/>
    <property type="project" value="UniProtKB-KW"/>
</dbReference>
<evidence type="ECO:0000256" key="3">
    <source>
        <dbReference type="ARBA" id="ARBA00022519"/>
    </source>
</evidence>
<dbReference type="PANTHER" id="PTHR28259">
    <property type="entry name" value="FLUORIDE EXPORT PROTEIN 1-RELATED"/>
    <property type="match status" value="1"/>
</dbReference>
<gene>
    <name evidence="11" type="primary">fluC</name>
    <name evidence="11" type="synonym">crcB</name>
    <name evidence="12" type="ORF">SAMN04488027_105106</name>
</gene>
<name>A0A1G7WAS9_9FLAO</name>
<evidence type="ECO:0000256" key="9">
    <source>
        <dbReference type="ARBA" id="ARBA00035120"/>
    </source>
</evidence>
<evidence type="ECO:0000256" key="4">
    <source>
        <dbReference type="ARBA" id="ARBA00022692"/>
    </source>
</evidence>
<dbReference type="Proteomes" id="UP000199296">
    <property type="component" value="Unassembled WGS sequence"/>
</dbReference>
<keyword evidence="6 11" id="KW-0406">Ion transport</keyword>
<reference evidence="12 13" key="1">
    <citation type="submission" date="2016-10" db="EMBL/GenBank/DDBJ databases">
        <authorList>
            <person name="de Groot N.N."/>
        </authorList>
    </citation>
    <scope>NUCLEOTIDE SEQUENCE [LARGE SCALE GENOMIC DNA]</scope>
    <source>
        <strain evidence="12 13">DSM 19803</strain>
    </source>
</reference>
<comment type="activity regulation">
    <text evidence="11">Na(+) is not transported, but it plays an essential structural role and its presence is essential for fluoride channel function.</text>
</comment>
<proteinExistence type="inferred from homology"/>
<feature type="transmembrane region" description="Helical" evidence="11">
    <location>
        <begin position="34"/>
        <end position="54"/>
    </location>
</feature>
<sequence>MKSALLVFLGGGLGSLVRYWVSLLINQQLDSKLNLYGTFTVNMIGSLLIGLLMGWMLKSETSYPNLQLLVVVGFCGGFTTFSTFSAENLDLIKNKLYAEFLWYGLGSLLLGILAVFIGILIMRIKD</sequence>
<evidence type="ECO:0000256" key="1">
    <source>
        <dbReference type="ARBA" id="ARBA00004651"/>
    </source>
</evidence>
<evidence type="ECO:0000256" key="7">
    <source>
        <dbReference type="ARBA" id="ARBA00023136"/>
    </source>
</evidence>
<dbReference type="HAMAP" id="MF_00454">
    <property type="entry name" value="FluC"/>
    <property type="match status" value="1"/>
</dbReference>
<dbReference type="RefSeq" id="WP_093367213.1">
    <property type="nucleotide sequence ID" value="NZ_FNCW01000005.1"/>
</dbReference>
<keyword evidence="11" id="KW-0915">Sodium</keyword>
<dbReference type="PANTHER" id="PTHR28259:SF1">
    <property type="entry name" value="FLUORIDE EXPORT PROTEIN 1-RELATED"/>
    <property type="match status" value="1"/>
</dbReference>
<keyword evidence="11" id="KW-0813">Transport</keyword>
<dbReference type="GO" id="GO:0062054">
    <property type="term" value="F:fluoride channel activity"/>
    <property type="evidence" value="ECO:0007669"/>
    <property type="project" value="UniProtKB-UniRule"/>
</dbReference>
<dbReference type="NCBIfam" id="TIGR00494">
    <property type="entry name" value="crcB"/>
    <property type="match status" value="1"/>
</dbReference>
<keyword evidence="13" id="KW-1185">Reference proteome</keyword>
<keyword evidence="5 11" id="KW-1133">Transmembrane helix</keyword>
<organism evidence="12 13">
    <name type="scientific">Psychroflexus sediminis</name>
    <dbReference type="NCBI Taxonomy" id="470826"/>
    <lineage>
        <taxon>Bacteria</taxon>
        <taxon>Pseudomonadati</taxon>
        <taxon>Bacteroidota</taxon>
        <taxon>Flavobacteriia</taxon>
        <taxon>Flavobacteriales</taxon>
        <taxon>Flavobacteriaceae</taxon>
        <taxon>Psychroflexus</taxon>
    </lineage>
</organism>
<comment type="function">
    <text evidence="11">Fluoride-specific ion channel. Important for reducing fluoride concentration in the cell, thus reducing its toxicity.</text>
</comment>
<comment type="subcellular location">
    <subcellularLocation>
        <location evidence="1 11">Cell membrane</location>
        <topology evidence="1 11">Multi-pass membrane protein</topology>
    </subcellularLocation>
</comment>
<evidence type="ECO:0000256" key="10">
    <source>
        <dbReference type="ARBA" id="ARBA00035585"/>
    </source>
</evidence>
<keyword evidence="2 11" id="KW-1003">Cell membrane</keyword>
<evidence type="ECO:0000256" key="8">
    <source>
        <dbReference type="ARBA" id="ARBA00023303"/>
    </source>
</evidence>
<protein>
    <recommendedName>
        <fullName evidence="11">Fluoride-specific ion channel FluC</fullName>
    </recommendedName>
</protein>
<evidence type="ECO:0000256" key="2">
    <source>
        <dbReference type="ARBA" id="ARBA00022475"/>
    </source>
</evidence>
<evidence type="ECO:0000313" key="12">
    <source>
        <dbReference type="EMBL" id="SDG69106.1"/>
    </source>
</evidence>
<feature type="transmembrane region" description="Helical" evidence="11">
    <location>
        <begin position="100"/>
        <end position="122"/>
    </location>
</feature>
<dbReference type="GO" id="GO:0140114">
    <property type="term" value="P:cellular detoxification of fluoride"/>
    <property type="evidence" value="ECO:0007669"/>
    <property type="project" value="UniProtKB-UniRule"/>
</dbReference>